<proteinExistence type="predicted"/>
<keyword evidence="3" id="KW-0347">Helicase</keyword>
<evidence type="ECO:0000256" key="4">
    <source>
        <dbReference type="ARBA" id="ARBA00022840"/>
    </source>
</evidence>
<feature type="region of interest" description="Disordered" evidence="5">
    <location>
        <begin position="101"/>
        <end position="127"/>
    </location>
</feature>
<dbReference type="GO" id="GO:0016787">
    <property type="term" value="F:hydrolase activity"/>
    <property type="evidence" value="ECO:0007669"/>
    <property type="project" value="UniProtKB-KW"/>
</dbReference>
<dbReference type="Proteomes" id="UP000032545">
    <property type="component" value="Unassembled WGS sequence"/>
</dbReference>
<dbReference type="PANTHER" id="PTHR43788">
    <property type="entry name" value="DNA2/NAM7 HELICASE FAMILY MEMBER"/>
    <property type="match status" value="1"/>
</dbReference>
<reference evidence="8 9" key="2">
    <citation type="journal article" date="2016" name="Genome Announc.">
        <title>Permanent Draft Genome Sequences for Two Variants of Frankia sp. Strain CpI1, the First Frankia Strain Isolated from Root Nodules of Comptonia peregrina.</title>
        <authorList>
            <person name="Oshone R."/>
            <person name="Hurst S.G.IV."/>
            <person name="Abebe-Akele F."/>
            <person name="Simpson S."/>
            <person name="Morris K."/>
            <person name="Thomas W.K."/>
            <person name="Tisa L.S."/>
        </authorList>
    </citation>
    <scope>NUCLEOTIDE SEQUENCE [LARGE SCALE GENOMIC DNA]</scope>
    <source>
        <strain evidence="9">CpI1-S</strain>
    </source>
</reference>
<feature type="region of interest" description="Disordered" evidence="5">
    <location>
        <begin position="1649"/>
        <end position="1679"/>
    </location>
</feature>
<dbReference type="InterPro" id="IPR041679">
    <property type="entry name" value="DNA2/NAM7-like_C"/>
</dbReference>
<dbReference type="Pfam" id="PF13604">
    <property type="entry name" value="AAA_30"/>
    <property type="match status" value="1"/>
</dbReference>
<organism evidence="8 9">
    <name type="scientific">Frankia torreyi</name>
    <dbReference type="NCBI Taxonomy" id="1856"/>
    <lineage>
        <taxon>Bacteria</taxon>
        <taxon>Bacillati</taxon>
        <taxon>Actinomycetota</taxon>
        <taxon>Actinomycetes</taxon>
        <taxon>Frankiales</taxon>
        <taxon>Frankiaceae</taxon>
        <taxon>Frankia</taxon>
    </lineage>
</organism>
<feature type="domain" description="Restriction endonuclease type II-like" evidence="7">
    <location>
        <begin position="1508"/>
        <end position="1600"/>
    </location>
</feature>
<keyword evidence="4" id="KW-0067">ATP-binding</keyword>
<dbReference type="GO" id="GO:0043139">
    <property type="term" value="F:5'-3' DNA helicase activity"/>
    <property type="evidence" value="ECO:0007669"/>
    <property type="project" value="TreeGrafter"/>
</dbReference>
<dbReference type="CDD" id="cd18808">
    <property type="entry name" value="SF1_C_Upf1"/>
    <property type="match status" value="1"/>
</dbReference>
<evidence type="ECO:0000313" key="9">
    <source>
        <dbReference type="Proteomes" id="UP000032545"/>
    </source>
</evidence>
<feature type="compositionally biased region" description="Acidic residues" evidence="5">
    <location>
        <begin position="754"/>
        <end position="763"/>
    </location>
</feature>
<name>A0A0D8BFA1_9ACTN</name>
<reference evidence="9" key="1">
    <citation type="submission" date="2015-02" db="EMBL/GenBank/DDBJ databases">
        <title>Draft Genome of Frankia sp. CpI1-S.</title>
        <authorList>
            <person name="Oshone R.T."/>
            <person name="Ngom M."/>
            <person name="Ghodhbane-Gtari F."/>
            <person name="Gtari M."/>
            <person name="Morris K."/>
            <person name="Thomas K."/>
            <person name="Sen A."/>
            <person name="Tisa L.S."/>
        </authorList>
    </citation>
    <scope>NUCLEOTIDE SEQUENCE [LARGE SCALE GENOMIC DNA]</scope>
    <source>
        <strain evidence="9">CpI1-S</strain>
    </source>
</reference>
<dbReference type="EMBL" id="JYFN01000018">
    <property type="protein sequence ID" value="KJE22958.1"/>
    <property type="molecule type" value="Genomic_DNA"/>
</dbReference>
<dbReference type="OrthoDB" id="9757917at2"/>
<feature type="region of interest" description="Disordered" evidence="5">
    <location>
        <begin position="1611"/>
        <end position="1632"/>
    </location>
</feature>
<dbReference type="PATRIC" id="fig|1502723.3.peg.1852"/>
<evidence type="ECO:0000256" key="5">
    <source>
        <dbReference type="SAM" id="MobiDB-lite"/>
    </source>
</evidence>
<dbReference type="Pfam" id="PF18741">
    <property type="entry name" value="MTES_1575"/>
    <property type="match status" value="1"/>
</dbReference>
<evidence type="ECO:0000256" key="2">
    <source>
        <dbReference type="ARBA" id="ARBA00022801"/>
    </source>
</evidence>
<evidence type="ECO:0000256" key="3">
    <source>
        <dbReference type="ARBA" id="ARBA00022806"/>
    </source>
</evidence>
<keyword evidence="2" id="KW-0378">Hydrolase</keyword>
<dbReference type="InterPro" id="IPR027417">
    <property type="entry name" value="P-loop_NTPase"/>
</dbReference>
<dbReference type="RefSeq" id="WP_044885363.1">
    <property type="nucleotide sequence ID" value="NZ_JYFN01000018.1"/>
</dbReference>
<accession>A0A0D8BFA1</accession>
<evidence type="ECO:0000313" key="8">
    <source>
        <dbReference type="EMBL" id="KJE22958.1"/>
    </source>
</evidence>
<sequence>MTARYADAEQRAALADRCHRLVRFLHEVALARSTRVRTVEEHPLTVWLADIPAGVALSEHAGAGEVLLTAPAAAALPPPPPLPPLLAGRIRLPDAALADPDRPPVWPSAGANADAAAGSDPAGPEDDRLEAAYRDWLPGWRIWATRARADAERRALHNTLHAVAARVAQEGDALELVLATGLLTWTPPGGPLIREHLLSTRVSCEIDPVSSDIRVRVPAGGATRLGDGPLLDGLPGFRRERTNHLHERLHNRPPVPLGADDPRLLRDWLTLALDVPVDGFEPQDAPPPPPDGTTRPRVTFAPALVLRVRDQASLLTYYERMLAALRGDGPPPLGLVQLVATLDADDRLAWLDAEGATSGAELGADPLLPLPASPEQARVLERLRHDNGVVVEGPPGTGKTHTIANLISALLAEGQRVLVTSQKAQALRVLREKLPPELQRLCVSLTDVEEASGPAGVSAVDVGAMDVGAMDVGAMDGVGSPELAASVSALAAEKAVYHPEALDRRIEQAARRRAEALRARAELAERARGARAAELAVHPDSEVGAAGWGGTRASIAARVRDGGGTYGWLPLPVPPARTGDEQPAPLTDAEAVELYALLRAADDDPASDVPIGAVPPVLAAARFAALVTADRAARQAAEAARAGVTATARALLDEIATAGPGPSPTDPLRAAVTALVRALDDLAAHGARGPDRDWIPAALDDALAGRDRLLWAKVSAAAPLIAQAARHVDDLGLHAVVLPFTDAAPTDPARAADDGDGDGDGDGEPSSGEPGSAERGSAELDPAALLPRAEALRAHLNGGAELRRRFKPKVQREADALLRQVTVDGVAPTTPELLDVVLTRLRAELAVEAAGRGWTLVGRPPRPDDPLEVRLSRLVEGQQAVEGIDAVVAARDRVVALAATAAPGQPVTIDSAADARDLAAAMAALATMAAAAEADRALADLADEYDRLAAAPDAPTALAAELGAVAAATRTRDADAYATARAELDAAVTRGQAAARRAALLRRLRAAHPALADLLTAATIDGSARPDGGPGGARGREDGGDDPWPARLASFSAAWAWAVAASWLARAARPDVPAGSPGSVGAPGGEPRGDGVPDGATTASPVDLDAQLDAAEDVLAAATAELAGAKAWKHCLERMGAEQSAALRAYADTVAAGGTLAGRHAERYRQAAREAMEIAQTAVPAWVMPIREVLSTIPAVRDSFDVVIVDEGSQAGLDSLFLLWLAPRVIVVGDDRQCTPPVDPAQELDPVLDRLDALLPDVPAWLRVGFTPRSSLFSLLRTRFGEVIRLREHFRCMPEIIEWSSAMFYRDAPLLPLRQFGADRLTPLVARFVPHGFTTATPAGPRNPAEAEALVAQVLACAEDPRYTGLSFGVVVTQGTAQATLIRDQLAERMSAAEHLRRRLRVGTPADFQGDERDVVFLSLVVAPGDQPVPLTRLEYQRRFNVAASRARDQVWLFHSVSPADLDHQDLRHSYLSYVLSAARPVAPLPGLAPPLAEVATDRPHPAFGSLFEQRVFRHLAGRGYLVTPQVEVNGRRVDLVVAGGRARLAVECDGDVGPGPAEIAREFDRERELRRAGWRFWRVRQSDFELDPEAALASLWPRLAAAGIAPAPVERAGRDDEGTPGGPAAARGPVRAGADELLHRWRPIALSELEGLDDAPAPTERRDPAGARRSPGTGASTD</sequence>
<evidence type="ECO:0000259" key="6">
    <source>
        <dbReference type="Pfam" id="PF13087"/>
    </source>
</evidence>
<dbReference type="PANTHER" id="PTHR43788:SF8">
    <property type="entry name" value="DNA-BINDING PROTEIN SMUBP-2"/>
    <property type="match status" value="1"/>
</dbReference>
<dbReference type="GO" id="GO:0005524">
    <property type="term" value="F:ATP binding"/>
    <property type="evidence" value="ECO:0007669"/>
    <property type="project" value="UniProtKB-KW"/>
</dbReference>
<dbReference type="InterPro" id="IPR011335">
    <property type="entry name" value="Restrct_endonuc-II-like"/>
</dbReference>
<protein>
    <submittedName>
        <fullName evidence="8">AAA domain/Part of AAA domain</fullName>
    </submittedName>
</protein>
<gene>
    <name evidence="8" type="ORF">FF36_02732</name>
</gene>
<feature type="compositionally biased region" description="Low complexity" evidence="5">
    <location>
        <begin position="107"/>
        <end position="122"/>
    </location>
</feature>
<dbReference type="Gene3D" id="3.40.960.10">
    <property type="entry name" value="VSR Endonuclease"/>
    <property type="match status" value="1"/>
</dbReference>
<evidence type="ECO:0000256" key="1">
    <source>
        <dbReference type="ARBA" id="ARBA00022741"/>
    </source>
</evidence>
<dbReference type="InterPro" id="IPR047187">
    <property type="entry name" value="SF1_C_Upf1"/>
</dbReference>
<keyword evidence="1" id="KW-0547">Nucleotide-binding</keyword>
<feature type="region of interest" description="Disordered" evidence="5">
    <location>
        <begin position="744"/>
        <end position="778"/>
    </location>
</feature>
<dbReference type="Gene3D" id="3.40.50.300">
    <property type="entry name" value="P-loop containing nucleotide triphosphate hydrolases"/>
    <property type="match status" value="3"/>
</dbReference>
<dbReference type="Pfam" id="PF13087">
    <property type="entry name" value="AAA_12"/>
    <property type="match status" value="1"/>
</dbReference>
<comment type="caution">
    <text evidence="8">The sequence shown here is derived from an EMBL/GenBank/DDBJ whole genome shotgun (WGS) entry which is preliminary data.</text>
</comment>
<feature type="region of interest" description="Disordered" evidence="5">
    <location>
        <begin position="1070"/>
        <end position="1100"/>
    </location>
</feature>
<feature type="compositionally biased region" description="Low complexity" evidence="5">
    <location>
        <begin position="1623"/>
        <end position="1632"/>
    </location>
</feature>
<dbReference type="SUPFAM" id="SSF52980">
    <property type="entry name" value="Restriction endonuclease-like"/>
    <property type="match status" value="1"/>
</dbReference>
<feature type="domain" description="DNA2/NAM7 helicase-like C-terminal" evidence="6">
    <location>
        <begin position="1270"/>
        <end position="1454"/>
    </location>
</feature>
<dbReference type="InterPro" id="IPR049468">
    <property type="entry name" value="Restrct_endonuc-II-like_dom"/>
</dbReference>
<feature type="compositionally biased region" description="Low complexity" evidence="5">
    <location>
        <begin position="764"/>
        <end position="778"/>
    </location>
</feature>
<dbReference type="InterPro" id="IPR050534">
    <property type="entry name" value="Coronavir_polyprotein_1ab"/>
</dbReference>
<evidence type="ECO:0000259" key="7">
    <source>
        <dbReference type="Pfam" id="PF18741"/>
    </source>
</evidence>
<feature type="region of interest" description="Disordered" evidence="5">
    <location>
        <begin position="1020"/>
        <end position="1045"/>
    </location>
</feature>
<dbReference type="SUPFAM" id="SSF52540">
    <property type="entry name" value="P-loop containing nucleoside triphosphate hydrolases"/>
    <property type="match status" value="1"/>
</dbReference>
<feature type="compositionally biased region" description="Low complexity" evidence="5">
    <location>
        <begin position="1070"/>
        <end position="1080"/>
    </location>
</feature>
<keyword evidence="9" id="KW-1185">Reference proteome</keyword>